<dbReference type="EMBL" id="LR134477">
    <property type="protein sequence ID" value="VEI14848.1"/>
    <property type="molecule type" value="Genomic_DNA"/>
</dbReference>
<evidence type="ECO:0000313" key="6">
    <source>
        <dbReference type="EMBL" id="VEI14848.1"/>
    </source>
</evidence>
<keyword evidence="2" id="KW-0238">DNA-binding</keyword>
<evidence type="ECO:0000256" key="2">
    <source>
        <dbReference type="ARBA" id="ARBA00023125"/>
    </source>
</evidence>
<dbReference type="InterPro" id="IPR028082">
    <property type="entry name" value="Peripla_BP_I"/>
</dbReference>
<proteinExistence type="predicted"/>
<reference evidence="6 7" key="1">
    <citation type="submission" date="2018-12" db="EMBL/GenBank/DDBJ databases">
        <authorList>
            <consortium name="Pathogen Informatics"/>
        </authorList>
    </citation>
    <scope>NUCLEOTIDE SEQUENCE [LARGE SCALE GENOMIC DNA]</scope>
    <source>
        <strain evidence="6 7">NCTC10951</strain>
    </source>
</reference>
<dbReference type="KEGG" id="avc:NCTC10951_00724"/>
<dbReference type="InterPro" id="IPR046335">
    <property type="entry name" value="LacI/GalR-like_sensor"/>
</dbReference>
<dbReference type="Pfam" id="PF13377">
    <property type="entry name" value="Peripla_BP_3"/>
    <property type="match status" value="1"/>
</dbReference>
<dbReference type="Gene3D" id="3.40.50.2300">
    <property type="match status" value="1"/>
</dbReference>
<organism evidence="6 7">
    <name type="scientific">Actinomyces viscosus</name>
    <dbReference type="NCBI Taxonomy" id="1656"/>
    <lineage>
        <taxon>Bacteria</taxon>
        <taxon>Bacillati</taxon>
        <taxon>Actinomycetota</taxon>
        <taxon>Actinomycetes</taxon>
        <taxon>Actinomycetales</taxon>
        <taxon>Actinomycetaceae</taxon>
        <taxon>Actinomyces</taxon>
    </lineage>
</organism>
<dbReference type="SUPFAM" id="SSF53822">
    <property type="entry name" value="Periplasmic binding protein-like I"/>
    <property type="match status" value="1"/>
</dbReference>
<keyword evidence="3" id="KW-0804">Transcription</keyword>
<dbReference type="PANTHER" id="PTHR30146">
    <property type="entry name" value="LACI-RELATED TRANSCRIPTIONAL REPRESSOR"/>
    <property type="match status" value="1"/>
</dbReference>
<dbReference type="GO" id="GO:0003700">
    <property type="term" value="F:DNA-binding transcription factor activity"/>
    <property type="evidence" value="ECO:0007669"/>
    <property type="project" value="TreeGrafter"/>
</dbReference>
<evidence type="ECO:0000256" key="4">
    <source>
        <dbReference type="SAM" id="MobiDB-lite"/>
    </source>
</evidence>
<dbReference type="Proteomes" id="UP000268658">
    <property type="component" value="Chromosome"/>
</dbReference>
<name>A0A3S4V189_ACTVI</name>
<evidence type="ECO:0000256" key="3">
    <source>
        <dbReference type="ARBA" id="ARBA00023163"/>
    </source>
</evidence>
<dbReference type="GO" id="GO:0000976">
    <property type="term" value="F:transcription cis-regulatory region binding"/>
    <property type="evidence" value="ECO:0007669"/>
    <property type="project" value="TreeGrafter"/>
</dbReference>
<keyword evidence="1" id="KW-0805">Transcription regulation</keyword>
<feature type="domain" description="Transcriptional regulator LacI/GalR-like sensor" evidence="5">
    <location>
        <begin position="13"/>
        <end position="109"/>
    </location>
</feature>
<evidence type="ECO:0000259" key="5">
    <source>
        <dbReference type="Pfam" id="PF13377"/>
    </source>
</evidence>
<evidence type="ECO:0000313" key="7">
    <source>
        <dbReference type="Proteomes" id="UP000268658"/>
    </source>
</evidence>
<protein>
    <submittedName>
        <fullName evidence="6">Arabinose metabolism transcriptional repressor</fullName>
    </submittedName>
</protein>
<gene>
    <name evidence="6" type="primary">araR</name>
    <name evidence="6" type="ORF">NCTC10951_00724</name>
</gene>
<dbReference type="PANTHER" id="PTHR30146:SF138">
    <property type="entry name" value="TRANSCRIPTIONAL REGULATORY PROTEIN"/>
    <property type="match status" value="1"/>
</dbReference>
<dbReference type="AlphaFoldDB" id="A0A3S4V189"/>
<feature type="region of interest" description="Disordered" evidence="4">
    <location>
        <begin position="108"/>
        <end position="127"/>
    </location>
</feature>
<sequence length="127" mass="13434">MKRATRDLLSRNDAHRPAAAIMAHNDIAAYTVLDVADSLGLAVPDDIAVTGYDNLCTSASNRMDLTSADQHAGELGRLGVRTACKRLDEPSGEPMLSVLEPDLVVRGSSEPRSVPAHGGARETIADL</sequence>
<dbReference type="RefSeq" id="WP_164719344.1">
    <property type="nucleotide sequence ID" value="NZ_JASPER010000092.1"/>
</dbReference>
<evidence type="ECO:0000256" key="1">
    <source>
        <dbReference type="ARBA" id="ARBA00023015"/>
    </source>
</evidence>
<accession>A0A3S4V189</accession>